<accession>A0AAP0ESS8</accession>
<organism evidence="1 2">
    <name type="scientific">Stephania japonica</name>
    <dbReference type="NCBI Taxonomy" id="461633"/>
    <lineage>
        <taxon>Eukaryota</taxon>
        <taxon>Viridiplantae</taxon>
        <taxon>Streptophyta</taxon>
        <taxon>Embryophyta</taxon>
        <taxon>Tracheophyta</taxon>
        <taxon>Spermatophyta</taxon>
        <taxon>Magnoliopsida</taxon>
        <taxon>Ranunculales</taxon>
        <taxon>Menispermaceae</taxon>
        <taxon>Menispermoideae</taxon>
        <taxon>Cissampelideae</taxon>
        <taxon>Stephania</taxon>
    </lineage>
</organism>
<gene>
    <name evidence="1" type="ORF">Sjap_022899</name>
</gene>
<dbReference type="AlphaFoldDB" id="A0AAP0ESS8"/>
<proteinExistence type="predicted"/>
<reference evidence="1 2" key="1">
    <citation type="submission" date="2024-01" db="EMBL/GenBank/DDBJ databases">
        <title>Genome assemblies of Stephania.</title>
        <authorList>
            <person name="Yang L."/>
        </authorList>
    </citation>
    <scope>NUCLEOTIDE SEQUENCE [LARGE SCALE GENOMIC DNA]</scope>
    <source>
        <strain evidence="1">QJT</strain>
        <tissue evidence="1">Leaf</tissue>
    </source>
</reference>
<comment type="caution">
    <text evidence="1">The sequence shown here is derived from an EMBL/GenBank/DDBJ whole genome shotgun (WGS) entry which is preliminary data.</text>
</comment>
<protein>
    <submittedName>
        <fullName evidence="1">Uncharacterized protein</fullName>
    </submittedName>
</protein>
<evidence type="ECO:0000313" key="2">
    <source>
        <dbReference type="Proteomes" id="UP001417504"/>
    </source>
</evidence>
<dbReference type="Proteomes" id="UP001417504">
    <property type="component" value="Unassembled WGS sequence"/>
</dbReference>
<name>A0AAP0ESS8_9MAGN</name>
<sequence>MKHVDDSTLEFFGEECIFLVGNFSLSVEFLAYSQKCISLSHNHSYPMTS</sequence>
<dbReference type="EMBL" id="JBBNAE010000009">
    <property type="protein sequence ID" value="KAK9097402.1"/>
    <property type="molecule type" value="Genomic_DNA"/>
</dbReference>
<keyword evidence="2" id="KW-1185">Reference proteome</keyword>
<evidence type="ECO:0000313" key="1">
    <source>
        <dbReference type="EMBL" id="KAK9097402.1"/>
    </source>
</evidence>